<dbReference type="EMBL" id="MT740307">
    <property type="protein sequence ID" value="QNR53957.1"/>
    <property type="molecule type" value="Genomic_DNA"/>
</dbReference>
<evidence type="ECO:0000313" key="2">
    <source>
        <dbReference type="Proteomes" id="UP000516415"/>
    </source>
</evidence>
<proteinExistence type="predicted"/>
<organism evidence="1 2">
    <name type="scientific">Pseudomonas phage phiK7A1</name>
    <dbReference type="NCBI Taxonomy" id="2759194"/>
    <lineage>
        <taxon>Viruses</taxon>
        <taxon>Duplodnaviria</taxon>
        <taxon>Heunggongvirae</taxon>
        <taxon>Uroviricota</taxon>
        <taxon>Caudoviricetes</taxon>
        <taxon>Vandenendeviridae</taxon>
        <taxon>Gorskivirinae</taxon>
        <taxon>Torinovirus</taxon>
        <taxon>Torinovirus K7A1</taxon>
    </lineage>
</organism>
<gene>
    <name evidence="1" type="ORF">phiK7A1_169</name>
</gene>
<dbReference type="Proteomes" id="UP000516415">
    <property type="component" value="Segment"/>
</dbReference>
<reference evidence="1 2" key="1">
    <citation type="submission" date="2020-07" db="EMBL/GenBank/DDBJ databases">
        <authorList>
            <person name="Martino G."/>
            <person name="Holtappels D."/>
            <person name="Wagemans J."/>
            <person name="Lavigne R."/>
            <person name="Turina M."/>
            <person name="Ciuffo M."/>
        </authorList>
    </citation>
    <scope>NUCLEOTIDE SEQUENCE [LARGE SCALE GENOMIC DNA]</scope>
</reference>
<name>A0A7H0XG17_9CAUD</name>
<evidence type="ECO:0000313" key="1">
    <source>
        <dbReference type="EMBL" id="QNR53957.1"/>
    </source>
</evidence>
<sequence>MFRITTTTEVNAVVAHTEYNADVNPFGIIRELERAAIYSHICVLEQSETDGLWRTYKDITLTPAQNKAQRALNTRIADEKRVVKKIVEAAIRLGYMVSLYDGEEYTVKRSTDKKAILAAIYTTDMDRLYFRVKATGEQVGSVLLVYGNSASEVMADWSDCDEVNTILADTIAFCDKLAEKGL</sequence>
<accession>A0A7H0XG17</accession>
<protein>
    <submittedName>
        <fullName evidence="1">Uncharacterized protein</fullName>
    </submittedName>
</protein>
<keyword evidence="2" id="KW-1185">Reference proteome</keyword>